<sequence>MVAKNEWGDRDSHLKADQVGSDIVSPGSLSPQIYGVGTDGDGIGIRAMG</sequence>
<accession>A0A2N9I9D4</accession>
<name>A0A2N9I9D4_FAGSY</name>
<gene>
    <name evidence="2" type="ORF">FSB_LOCUS50448</name>
</gene>
<reference evidence="2" key="1">
    <citation type="submission" date="2018-02" db="EMBL/GenBank/DDBJ databases">
        <authorList>
            <person name="Cohen D.B."/>
            <person name="Kent A.D."/>
        </authorList>
    </citation>
    <scope>NUCLEOTIDE SEQUENCE</scope>
</reference>
<evidence type="ECO:0000313" key="2">
    <source>
        <dbReference type="EMBL" id="SPD22566.1"/>
    </source>
</evidence>
<organism evidence="2">
    <name type="scientific">Fagus sylvatica</name>
    <name type="common">Beechnut</name>
    <dbReference type="NCBI Taxonomy" id="28930"/>
    <lineage>
        <taxon>Eukaryota</taxon>
        <taxon>Viridiplantae</taxon>
        <taxon>Streptophyta</taxon>
        <taxon>Embryophyta</taxon>
        <taxon>Tracheophyta</taxon>
        <taxon>Spermatophyta</taxon>
        <taxon>Magnoliopsida</taxon>
        <taxon>eudicotyledons</taxon>
        <taxon>Gunneridae</taxon>
        <taxon>Pentapetalae</taxon>
        <taxon>rosids</taxon>
        <taxon>fabids</taxon>
        <taxon>Fagales</taxon>
        <taxon>Fagaceae</taxon>
        <taxon>Fagus</taxon>
    </lineage>
</organism>
<dbReference type="EMBL" id="OIVN01005457">
    <property type="protein sequence ID" value="SPD22566.1"/>
    <property type="molecule type" value="Genomic_DNA"/>
</dbReference>
<evidence type="ECO:0000256" key="1">
    <source>
        <dbReference type="SAM" id="MobiDB-lite"/>
    </source>
</evidence>
<proteinExistence type="predicted"/>
<feature type="compositionally biased region" description="Basic and acidic residues" evidence="1">
    <location>
        <begin position="1"/>
        <end position="16"/>
    </location>
</feature>
<feature type="region of interest" description="Disordered" evidence="1">
    <location>
        <begin position="1"/>
        <end position="32"/>
    </location>
</feature>
<dbReference type="AlphaFoldDB" id="A0A2N9I9D4"/>
<protein>
    <submittedName>
        <fullName evidence="2">Uncharacterized protein</fullName>
    </submittedName>
</protein>